<sequence length="513" mass="55626">MLAKVDSCSVVGIDGFIVEVEVDISYGLPVFNIVGLPEVSVRESKDRVKTAIKNSGYAFPMDRVVVNLAPADVKKDGTGFDLPIAMGILAASGALSPDKINDYLISGELSLDGKVKPVKAVLPYALAAKENGYQGIIIPFENAREAAMVSGIDVLPVTSLSQTVDFFSGFAGIEKVHMDLKQLSGFKDSACEMDFSEVSGQFHAKRALEIAAAGSHSVLMTGPPGSGKSMLAKRLPTILPELTFEEAIEVTQIYSVQGFIADKNSSVFSRPFRSPHHTISEAGLVGGGSKPAPGEISLAHNGVLFLDELPEFKKNVLEVLRQPFEDGKVSIVRAGRRAAYPSQFMLVAAMNPCPCGYLSDPMGKCTCTQPQIQKYRSKISGPLLDRIDIQIEVPRVEYKDLAGGTEGEGSSLIRKRVNKARKIQEERLKKSDLFSNAKMSSRHLKVFCPLDGECEKLLEQAVDVLGFSVRACHSVIRVARTIADLEAEPEIKRDHLAEAVQFRSFDRGFGQSC</sequence>
<evidence type="ECO:0000313" key="5">
    <source>
        <dbReference type="EMBL" id="CCK78777.1"/>
    </source>
</evidence>
<dbReference type="InterPro" id="IPR027417">
    <property type="entry name" value="P-loop_NTPase"/>
</dbReference>
<dbReference type="AlphaFoldDB" id="K0NIG2"/>
<dbReference type="SMART" id="SM00382">
    <property type="entry name" value="AAA"/>
    <property type="match status" value="1"/>
</dbReference>
<keyword evidence="2" id="KW-0547">Nucleotide-binding</keyword>
<evidence type="ECO:0000256" key="2">
    <source>
        <dbReference type="ARBA" id="ARBA00022741"/>
    </source>
</evidence>
<dbReference type="Pfam" id="PF13541">
    <property type="entry name" value="ChlI"/>
    <property type="match status" value="1"/>
</dbReference>
<dbReference type="PATRIC" id="fig|651182.5.peg.733"/>
<dbReference type="InterPro" id="IPR020568">
    <property type="entry name" value="Ribosomal_Su5_D2-typ_SF"/>
</dbReference>
<keyword evidence="3" id="KW-0067">ATP-binding</keyword>
<gene>
    <name evidence="5" type="primary">chlI</name>
    <name evidence="5" type="ordered locus">TOL2_C06080</name>
</gene>
<dbReference type="GO" id="GO:0005524">
    <property type="term" value="F:ATP binding"/>
    <property type="evidence" value="ECO:0007669"/>
    <property type="project" value="UniProtKB-KW"/>
</dbReference>
<dbReference type="InterPro" id="IPR025158">
    <property type="entry name" value="Mg_chelat-rel_C"/>
</dbReference>
<dbReference type="InterPro" id="IPR004482">
    <property type="entry name" value="Mg_chelat-rel"/>
</dbReference>
<dbReference type="InterPro" id="IPR045006">
    <property type="entry name" value="CHLI-like"/>
</dbReference>
<name>K0NIG2_DESTT</name>
<dbReference type="Gene3D" id="3.30.230.10">
    <property type="match status" value="1"/>
</dbReference>
<comment type="similarity">
    <text evidence="1">Belongs to the Mg-chelatase subunits D/I family. ComM subfamily.</text>
</comment>
<dbReference type="Pfam" id="PF01078">
    <property type="entry name" value="Mg_chelatase"/>
    <property type="match status" value="1"/>
</dbReference>
<dbReference type="STRING" id="651182.TOL2_C06080"/>
<evidence type="ECO:0000313" key="6">
    <source>
        <dbReference type="Proteomes" id="UP000007347"/>
    </source>
</evidence>
<reference evidence="5 6" key="1">
    <citation type="journal article" date="2013" name="Environ. Microbiol.">
        <title>Complete genome, catabolic sub-proteomes and key-metabolites of Desulfobacula toluolica Tol2, a marine, aromatic compound-degrading, sulfate-reducing bacterium.</title>
        <authorList>
            <person name="Wohlbrand L."/>
            <person name="Jacob J.H."/>
            <person name="Kube M."/>
            <person name="Mussmann M."/>
            <person name="Jarling R."/>
            <person name="Beck A."/>
            <person name="Amann R."/>
            <person name="Wilkes H."/>
            <person name="Reinhardt R."/>
            <person name="Rabus R."/>
        </authorList>
    </citation>
    <scope>NUCLEOTIDE SEQUENCE [LARGE SCALE GENOMIC DNA]</scope>
    <source>
        <strain evidence="6">DSM 7467 / Tol2</strain>
    </source>
</reference>
<dbReference type="HOGENOM" id="CLU_026145_1_1_7"/>
<dbReference type="InterPro" id="IPR014721">
    <property type="entry name" value="Ribsml_uS5_D2-typ_fold_subgr"/>
</dbReference>
<dbReference type="RefSeq" id="WP_014956133.1">
    <property type="nucleotide sequence ID" value="NC_018645.1"/>
</dbReference>
<dbReference type="SUPFAM" id="SSF52540">
    <property type="entry name" value="P-loop containing nucleoside triphosphate hydrolases"/>
    <property type="match status" value="1"/>
</dbReference>
<dbReference type="PANTHER" id="PTHR32039">
    <property type="entry name" value="MAGNESIUM-CHELATASE SUBUNIT CHLI"/>
    <property type="match status" value="1"/>
</dbReference>
<dbReference type="GO" id="GO:0003677">
    <property type="term" value="F:DNA binding"/>
    <property type="evidence" value="ECO:0007669"/>
    <property type="project" value="InterPro"/>
</dbReference>
<dbReference type="KEGG" id="dto:TOL2_C06080"/>
<dbReference type="PRINTS" id="PR01657">
    <property type="entry name" value="MCMFAMILY"/>
</dbReference>
<dbReference type="Proteomes" id="UP000007347">
    <property type="component" value="Chromosome"/>
</dbReference>
<organism evidence="5 6">
    <name type="scientific">Desulfobacula toluolica (strain DSM 7467 / Tol2)</name>
    <dbReference type="NCBI Taxonomy" id="651182"/>
    <lineage>
        <taxon>Bacteria</taxon>
        <taxon>Pseudomonadati</taxon>
        <taxon>Thermodesulfobacteriota</taxon>
        <taxon>Desulfobacteria</taxon>
        <taxon>Desulfobacterales</taxon>
        <taxon>Desulfobacteraceae</taxon>
        <taxon>Desulfobacula</taxon>
    </lineage>
</organism>
<evidence type="ECO:0000256" key="3">
    <source>
        <dbReference type="ARBA" id="ARBA00022840"/>
    </source>
</evidence>
<keyword evidence="6" id="KW-1185">Reference proteome</keyword>
<proteinExistence type="inferred from homology"/>
<dbReference type="Gene3D" id="3.40.50.300">
    <property type="entry name" value="P-loop containing nucleotide triphosphate hydrolases"/>
    <property type="match status" value="1"/>
</dbReference>
<dbReference type="InterPro" id="IPR000523">
    <property type="entry name" value="Mg_chelatse_chII-like_cat_dom"/>
</dbReference>
<evidence type="ECO:0000256" key="1">
    <source>
        <dbReference type="ARBA" id="ARBA00006354"/>
    </source>
</evidence>
<dbReference type="OrthoDB" id="9813147at2"/>
<protein>
    <submittedName>
        <fullName evidence="5">ChlI: Mg chelatase homolog, subunit ChlI</fullName>
    </submittedName>
</protein>
<dbReference type="NCBIfam" id="TIGR00368">
    <property type="entry name" value="YifB family Mg chelatase-like AAA ATPase"/>
    <property type="match status" value="1"/>
</dbReference>
<dbReference type="InterPro" id="IPR003593">
    <property type="entry name" value="AAA+_ATPase"/>
</dbReference>
<accession>K0NIG2</accession>
<feature type="domain" description="AAA+ ATPase" evidence="4">
    <location>
        <begin position="214"/>
        <end position="397"/>
    </location>
</feature>
<dbReference type="Pfam" id="PF13335">
    <property type="entry name" value="Mg_chelatase_C"/>
    <property type="match status" value="1"/>
</dbReference>
<dbReference type="InterPro" id="IPR001208">
    <property type="entry name" value="MCM_dom"/>
</dbReference>
<evidence type="ECO:0000259" key="4">
    <source>
        <dbReference type="SMART" id="SM00382"/>
    </source>
</evidence>
<dbReference type="EMBL" id="FO203503">
    <property type="protein sequence ID" value="CCK78777.1"/>
    <property type="molecule type" value="Genomic_DNA"/>
</dbReference>
<dbReference type="SUPFAM" id="SSF54211">
    <property type="entry name" value="Ribosomal protein S5 domain 2-like"/>
    <property type="match status" value="1"/>
</dbReference>
<dbReference type="PANTHER" id="PTHR32039:SF7">
    <property type="entry name" value="COMPETENCE PROTEIN COMM"/>
    <property type="match status" value="1"/>
</dbReference>